<dbReference type="Proteomes" id="UP000199423">
    <property type="component" value="Unassembled WGS sequence"/>
</dbReference>
<reference evidence="3" key="1">
    <citation type="submission" date="2016-10" db="EMBL/GenBank/DDBJ databases">
        <authorList>
            <person name="Varghese N."/>
            <person name="Submissions S."/>
        </authorList>
    </citation>
    <scope>NUCLEOTIDE SEQUENCE [LARGE SCALE GENOMIC DNA]</scope>
    <source>
        <strain evidence="3">DSM 1565</strain>
    </source>
</reference>
<keyword evidence="3" id="KW-1185">Reference proteome</keyword>
<name>A0A1I7NWI8_9HYPH</name>
<proteinExistence type="predicted"/>
<evidence type="ECO:0000256" key="1">
    <source>
        <dbReference type="SAM" id="SignalP"/>
    </source>
</evidence>
<feature type="chain" id="PRO_5011654021" description="Porin" evidence="1">
    <location>
        <begin position="30"/>
        <end position="430"/>
    </location>
</feature>
<dbReference type="SUPFAM" id="SSF56935">
    <property type="entry name" value="Porins"/>
    <property type="match status" value="1"/>
</dbReference>
<dbReference type="GO" id="GO:0016020">
    <property type="term" value="C:membrane"/>
    <property type="evidence" value="ECO:0007669"/>
    <property type="project" value="InterPro"/>
</dbReference>
<dbReference type="AlphaFoldDB" id="A0A1I7NWI8"/>
<organism evidence="2 3">
    <name type="scientific">Hyphomicrobium facile</name>
    <dbReference type="NCBI Taxonomy" id="51670"/>
    <lineage>
        <taxon>Bacteria</taxon>
        <taxon>Pseudomonadati</taxon>
        <taxon>Pseudomonadota</taxon>
        <taxon>Alphaproteobacteria</taxon>
        <taxon>Hyphomicrobiales</taxon>
        <taxon>Hyphomicrobiaceae</taxon>
        <taxon>Hyphomicrobium</taxon>
    </lineage>
</organism>
<dbReference type="GO" id="GO:0015288">
    <property type="term" value="F:porin activity"/>
    <property type="evidence" value="ECO:0007669"/>
    <property type="project" value="InterPro"/>
</dbReference>
<dbReference type="EMBL" id="FPCH01000005">
    <property type="protein sequence ID" value="SFV39009.1"/>
    <property type="molecule type" value="Genomic_DNA"/>
</dbReference>
<evidence type="ECO:0000313" key="3">
    <source>
        <dbReference type="Proteomes" id="UP000199423"/>
    </source>
</evidence>
<evidence type="ECO:0008006" key="4">
    <source>
        <dbReference type="Google" id="ProtNLM"/>
    </source>
</evidence>
<sequence>MKSVFKLSSSRMALVAAFGLAIGFTPAQAADLGGDCCADLEERVAELEATTARKGNRKVSLTVSGWVNEAVFMWDDGTERNTYVGTNSLEQSRVKFTGEAQIAPGYSAGYTLEIGIVGHASNKWDQTTPGTGSNDNQLTVRKSNWWLKSKDYGKVTVGLEGTAMYHILDDADGTNTRSFSDAEGAAVAQGAFFLRSGGAFVNNLRWSDVLRGVNNGTDGQDGRRNIVRYDSPTIAGFTVTASWGEDDIWAMALTYANTLGDFKLLGKVGYGQNSDETISACSKLNGQDCELFGAAGTIMHVPTGLYAYGGFAQNHDKTEAKVSGAKATDTMWFIQGGIEQKWLPLGKTTVFGEYRHDDGGSNLDKNFLGDYVHNSSLDFVGAGVVQNIEPAAMDLYVIYRHADGDITNASADTVKLDAFDMVIMGAMLKF</sequence>
<dbReference type="OrthoDB" id="974738at2"/>
<dbReference type="Gene3D" id="2.40.160.10">
    <property type="entry name" value="Porin"/>
    <property type="match status" value="1"/>
</dbReference>
<feature type="signal peptide" evidence="1">
    <location>
        <begin position="1"/>
        <end position="29"/>
    </location>
</feature>
<gene>
    <name evidence="2" type="ORF">SAMN04488557_4032</name>
</gene>
<dbReference type="InterPro" id="IPR023614">
    <property type="entry name" value="Porin_dom_sf"/>
</dbReference>
<keyword evidence="1" id="KW-0732">Signal</keyword>
<protein>
    <recommendedName>
        <fullName evidence="4">Porin</fullName>
    </recommendedName>
</protein>
<dbReference type="STRING" id="51670.SAMN04488557_4032"/>
<evidence type="ECO:0000313" key="2">
    <source>
        <dbReference type="EMBL" id="SFV39009.1"/>
    </source>
</evidence>
<accession>A0A1I7NWI8</accession>